<organism evidence="1 2">
    <name type="scientific">Thalassotalea nanhaiensis</name>
    <dbReference type="NCBI Taxonomy" id="3065648"/>
    <lineage>
        <taxon>Bacteria</taxon>
        <taxon>Pseudomonadati</taxon>
        <taxon>Pseudomonadota</taxon>
        <taxon>Gammaproteobacteria</taxon>
        <taxon>Alteromonadales</taxon>
        <taxon>Colwelliaceae</taxon>
        <taxon>Thalassotalea</taxon>
    </lineage>
</organism>
<dbReference type="PANTHER" id="PTHR35175:SF1">
    <property type="entry name" value="OXIDOREDUCTASE"/>
    <property type="match status" value="1"/>
</dbReference>
<protein>
    <submittedName>
        <fullName evidence="1">DUF1289 domain-containing protein</fullName>
    </submittedName>
</protein>
<dbReference type="InterPro" id="IPR010710">
    <property type="entry name" value="DUF1289"/>
</dbReference>
<evidence type="ECO:0000313" key="2">
    <source>
        <dbReference type="Proteomes" id="UP001248581"/>
    </source>
</evidence>
<dbReference type="Proteomes" id="UP001248581">
    <property type="component" value="Chromosome"/>
</dbReference>
<name>A0ABY9THI0_9GAMM</name>
<sequence>MQDLQLDFFDVPSPCRGVCKSDDKGYCQGCFRTREERFGWKELNNSEKQRVIKLCLQREKRRTAPAKAKVEETLPLIVQPSLLDPQPDNRICDAIDEDDFGDFEL</sequence>
<dbReference type="Pfam" id="PF06945">
    <property type="entry name" value="DUF1289"/>
    <property type="match status" value="1"/>
</dbReference>
<keyword evidence="2" id="KW-1185">Reference proteome</keyword>
<dbReference type="RefSeq" id="WP_348387040.1">
    <property type="nucleotide sequence ID" value="NZ_CP134146.1"/>
</dbReference>
<proteinExistence type="predicted"/>
<evidence type="ECO:0000313" key="1">
    <source>
        <dbReference type="EMBL" id="WNC67881.1"/>
    </source>
</evidence>
<accession>A0ABY9THI0</accession>
<dbReference type="PANTHER" id="PTHR35175">
    <property type="entry name" value="DUF1289 DOMAIN-CONTAINING PROTEIN"/>
    <property type="match status" value="1"/>
</dbReference>
<reference evidence="2" key="1">
    <citation type="submission" date="2023-09" db="EMBL/GenBank/DDBJ databases">
        <authorList>
            <person name="Li S."/>
            <person name="Li X."/>
            <person name="Zhang C."/>
            <person name="Zhao Z."/>
        </authorList>
    </citation>
    <scope>NUCLEOTIDE SEQUENCE [LARGE SCALE GENOMIC DNA]</scope>
    <source>
        <strain evidence="2">SQ345</strain>
    </source>
</reference>
<gene>
    <name evidence="1" type="ORF">RI845_15300</name>
</gene>
<dbReference type="EMBL" id="CP134146">
    <property type="protein sequence ID" value="WNC67881.1"/>
    <property type="molecule type" value="Genomic_DNA"/>
</dbReference>